<dbReference type="Proteomes" id="UP000724686">
    <property type="component" value="Unassembled WGS sequence"/>
</dbReference>
<organism evidence="3 4">
    <name type="scientific">Leptospira ainlahdjerensis</name>
    <dbReference type="NCBI Taxonomy" id="2810033"/>
    <lineage>
        <taxon>Bacteria</taxon>
        <taxon>Pseudomonadati</taxon>
        <taxon>Spirochaetota</taxon>
        <taxon>Spirochaetia</taxon>
        <taxon>Leptospirales</taxon>
        <taxon>Leptospiraceae</taxon>
        <taxon>Leptospira</taxon>
    </lineage>
</organism>
<feature type="region of interest" description="Disordered" evidence="1">
    <location>
        <begin position="156"/>
        <end position="178"/>
    </location>
</feature>
<sequence length="464" mass="51506">MRLIGAINIQSSLLVSGLSALGLGVLISIAQVKTPDNVPKIDSFPMEENDSPSKFQPTLKEKVEERAKDVQVFQIPGSRKIDLLEEWERSSFGIQEDRGSNFAKFGNGWSPFPSKDSLAWNQPDSLFNDQNTNWTGARFFGGKQGKVQLNSSIRPSSPFSELAPSLRGRKSDPFGTGDKTGIHQSTLDNFELSYSVTPGVDAILKTGNSLPYTADQKDIGYSMAGFSFKPNDYINTKIVSGSSFGNSSMASSRFLYSSPGSNSQAFNTDPSMGNNPVLRNQAMGNSSGRVIEWQANIQPIRRLSFQTSVLNKEKEKGLYNPEAARFSMFIDFTKIILNIRYSYSADPTTRNNGLYMTPESDATTLGFTMLLDPAGRYSLFLGNNYYNLLSQRNTGINTQTDEPLRSFSAGFRGKTSFQNAIFFMNFRNNLSKGVIYTDVGPFRLPAYSQYYSEYFTSLGMELSF</sequence>
<dbReference type="RefSeq" id="WP_205278349.1">
    <property type="nucleotide sequence ID" value="NZ_JAFFPU010000012.1"/>
</dbReference>
<evidence type="ECO:0008006" key="5">
    <source>
        <dbReference type="Google" id="ProtNLM"/>
    </source>
</evidence>
<keyword evidence="2" id="KW-1133">Transmembrane helix</keyword>
<evidence type="ECO:0000313" key="3">
    <source>
        <dbReference type="EMBL" id="MBM9576162.1"/>
    </source>
</evidence>
<proteinExistence type="predicted"/>
<dbReference type="EMBL" id="JAFFPU010000012">
    <property type="protein sequence ID" value="MBM9576162.1"/>
    <property type="molecule type" value="Genomic_DNA"/>
</dbReference>
<evidence type="ECO:0000256" key="1">
    <source>
        <dbReference type="SAM" id="MobiDB-lite"/>
    </source>
</evidence>
<accession>A0ABS2U720</accession>
<evidence type="ECO:0000313" key="4">
    <source>
        <dbReference type="Proteomes" id="UP000724686"/>
    </source>
</evidence>
<feature type="transmembrane region" description="Helical" evidence="2">
    <location>
        <begin position="12"/>
        <end position="30"/>
    </location>
</feature>
<keyword evidence="2" id="KW-0472">Membrane</keyword>
<name>A0ABS2U720_9LEPT</name>
<keyword evidence="2" id="KW-0812">Transmembrane</keyword>
<reference evidence="3 4" key="1">
    <citation type="submission" date="2021-02" db="EMBL/GenBank/DDBJ databases">
        <title>Leptospira ainlahdjerensis sp. nov., Leptospira ainazelensis sp. nov., Leptospira abararensis sp. nov. and Leptospira chreensis sp. nov., four new species isolated from water sources in Algeria.</title>
        <authorList>
            <person name="Amara Korba A."/>
            <person name="Kainiu M."/>
            <person name="Vincent A.T."/>
            <person name="Mariet J.-F."/>
            <person name="Veyrier F.J."/>
            <person name="Goarant C."/>
            <person name="Picardeau M."/>
        </authorList>
    </citation>
    <scope>NUCLEOTIDE SEQUENCE [LARGE SCALE GENOMIC DNA]</scope>
    <source>
        <strain evidence="3 4">201903070</strain>
    </source>
</reference>
<protein>
    <recommendedName>
        <fullName evidence="5">TonB-dependent receptor</fullName>
    </recommendedName>
</protein>
<gene>
    <name evidence="3" type="ORF">JWG45_03255</name>
</gene>
<evidence type="ECO:0000256" key="2">
    <source>
        <dbReference type="SAM" id="Phobius"/>
    </source>
</evidence>
<keyword evidence="4" id="KW-1185">Reference proteome</keyword>
<comment type="caution">
    <text evidence="3">The sequence shown here is derived from an EMBL/GenBank/DDBJ whole genome shotgun (WGS) entry which is preliminary data.</text>
</comment>